<name>A0A917J246_9BACT</name>
<proteinExistence type="predicted"/>
<reference evidence="2" key="1">
    <citation type="journal article" date="2014" name="Int. J. Syst. Evol. Microbiol.">
        <title>Complete genome sequence of Corynebacterium casei LMG S-19264T (=DSM 44701T), isolated from a smear-ripened cheese.</title>
        <authorList>
            <consortium name="US DOE Joint Genome Institute (JGI-PGF)"/>
            <person name="Walter F."/>
            <person name="Albersmeier A."/>
            <person name="Kalinowski J."/>
            <person name="Ruckert C."/>
        </authorList>
    </citation>
    <scope>NUCLEOTIDE SEQUENCE</scope>
    <source>
        <strain evidence="2">CGMCC 1.15290</strain>
    </source>
</reference>
<dbReference type="AlphaFoldDB" id="A0A917J246"/>
<keyword evidence="1" id="KW-0732">Signal</keyword>
<protein>
    <recommendedName>
        <fullName evidence="4">Lipoprotein</fullName>
    </recommendedName>
</protein>
<organism evidence="2 3">
    <name type="scientific">Filimonas zeae</name>
    <dbReference type="NCBI Taxonomy" id="1737353"/>
    <lineage>
        <taxon>Bacteria</taxon>
        <taxon>Pseudomonadati</taxon>
        <taxon>Bacteroidota</taxon>
        <taxon>Chitinophagia</taxon>
        <taxon>Chitinophagales</taxon>
        <taxon>Chitinophagaceae</taxon>
        <taxon>Filimonas</taxon>
    </lineage>
</organism>
<gene>
    <name evidence="2" type="ORF">GCM10011379_30150</name>
</gene>
<comment type="caution">
    <text evidence="2">The sequence shown here is derived from an EMBL/GenBank/DDBJ whole genome shotgun (WGS) entry which is preliminary data.</text>
</comment>
<evidence type="ECO:0000313" key="3">
    <source>
        <dbReference type="Proteomes" id="UP000627292"/>
    </source>
</evidence>
<feature type="chain" id="PRO_5038116399" description="Lipoprotein" evidence="1">
    <location>
        <begin position="29"/>
        <end position="484"/>
    </location>
</feature>
<accession>A0A917J246</accession>
<evidence type="ECO:0000256" key="1">
    <source>
        <dbReference type="SAM" id="SignalP"/>
    </source>
</evidence>
<dbReference type="Proteomes" id="UP000627292">
    <property type="component" value="Unassembled WGS sequence"/>
</dbReference>
<reference evidence="2" key="2">
    <citation type="submission" date="2020-09" db="EMBL/GenBank/DDBJ databases">
        <authorList>
            <person name="Sun Q."/>
            <person name="Zhou Y."/>
        </authorList>
    </citation>
    <scope>NUCLEOTIDE SEQUENCE</scope>
    <source>
        <strain evidence="2">CGMCC 1.15290</strain>
    </source>
</reference>
<evidence type="ECO:0000313" key="2">
    <source>
        <dbReference type="EMBL" id="GGH71129.1"/>
    </source>
</evidence>
<sequence>MFMIFPKQFNKMKNLIYPVLGLMLCATACTGNDSGDKPEFTYDAVKPVDFPASLAIPGFQFPQDSTTLNKWISESKDDSIYLHGWGIWTGITSFTAENTKGDSIPLRVYETWLSPEEMIDSIKGIPLKRSNRTNLKIPHQLTHFGSALQVQQSINDSIHESVSYSPAASSFAIQQKIFMATALKAFATQQRTQIPFFPNNAITIKPVFKLLPATSGQKVFSIATWHGPIDSLASYHEKDWGTYVNVDITNTIKDSNTYPLNDFIHYRLNAEDAYYFNKQFTENSGNKWDAKAGDVVILVAMHVGTREITNWTWQSFWWAPDADNPPAPSSPAIAALRPAALKGAARHYAMTVAYYMVNPKEPYSGTNVTGKPNYAFNPYLEAGFGPGVFNDSISYIATAKGEKVYSYAGVRTNCMSCHRMATANPDSLFNSNNSNTPYVGNSYVSVNDSLFKNQLLLDFAWSIQGNIDTTGWAAYIASQQQKKK</sequence>
<evidence type="ECO:0008006" key="4">
    <source>
        <dbReference type="Google" id="ProtNLM"/>
    </source>
</evidence>
<keyword evidence="3" id="KW-1185">Reference proteome</keyword>
<dbReference type="EMBL" id="BMIB01000003">
    <property type="protein sequence ID" value="GGH71129.1"/>
    <property type="molecule type" value="Genomic_DNA"/>
</dbReference>
<feature type="signal peptide" evidence="1">
    <location>
        <begin position="1"/>
        <end position="28"/>
    </location>
</feature>